<dbReference type="InterPro" id="IPR044068">
    <property type="entry name" value="CB"/>
</dbReference>
<gene>
    <name evidence="8" type="ORF">NP511_09230</name>
</gene>
<dbReference type="SUPFAM" id="SSF56349">
    <property type="entry name" value="DNA breaking-rejoining enzymes"/>
    <property type="match status" value="1"/>
</dbReference>
<sequence>MQRLCYGAVRLSMSGPRKLTPREAWHRYLNSRRTELTEETASTYHYRLKLFTEWCEDNGIETVAELDGWLLDQYESFRAGQNIASTTIHNEMETLKSFVEYLERIEAVDDDLGERVNVPDIPRGERSRETKLSADRAIPLIQNYRNDDTLSGTRSHALLETAWHTGARLGGLRSLDLRDFDREERTLEFVHRPETDTPLKNKNNGERIVGISEQVSKTIVEYIQSDRWDKHDENGRQPLFTSMQGRPSSNTVRIWMYMATFPCLHEECPHGYEKAACEFRCHSKSSQCPSSRAPHHVRTGSITWHRDRGVPKEVTENRVNASQDVIDEYYDKASRQERMEQRRRPHLHKLDIE</sequence>
<evidence type="ECO:0000256" key="1">
    <source>
        <dbReference type="ARBA" id="ARBA00022908"/>
    </source>
</evidence>
<keyword evidence="3" id="KW-0233">DNA recombination</keyword>
<proteinExistence type="predicted"/>
<dbReference type="InterPro" id="IPR013762">
    <property type="entry name" value="Integrase-like_cat_sf"/>
</dbReference>
<dbReference type="GO" id="GO:0006310">
    <property type="term" value="P:DNA recombination"/>
    <property type="evidence" value="ECO:0007669"/>
    <property type="project" value="UniProtKB-KW"/>
</dbReference>
<dbReference type="InterPro" id="IPR004107">
    <property type="entry name" value="Integrase_SAM-like_N"/>
</dbReference>
<keyword evidence="2 4" id="KW-0238">DNA-binding</keyword>
<dbReference type="GO" id="GO:0015074">
    <property type="term" value="P:DNA integration"/>
    <property type="evidence" value="ECO:0007669"/>
    <property type="project" value="UniProtKB-KW"/>
</dbReference>
<dbReference type="InterPro" id="IPR011010">
    <property type="entry name" value="DNA_brk_join_enz"/>
</dbReference>
<reference evidence="8 9" key="1">
    <citation type="submission" date="2022-07" db="EMBL/GenBank/DDBJ databases">
        <title>Two temperate virus in Haloterrigena jeotgali A29.</title>
        <authorList>
            <person name="Deng X."/>
        </authorList>
    </citation>
    <scope>NUCLEOTIDE SEQUENCE [LARGE SCALE GENOMIC DNA]</scope>
    <source>
        <strain evidence="8 9">A29</strain>
    </source>
</reference>
<dbReference type="GO" id="GO:0003677">
    <property type="term" value="F:DNA binding"/>
    <property type="evidence" value="ECO:0007669"/>
    <property type="project" value="UniProtKB-UniRule"/>
</dbReference>
<dbReference type="AlphaFoldDB" id="A0AAF0PG47"/>
<dbReference type="InterPro" id="IPR002104">
    <property type="entry name" value="Integrase_catalytic"/>
</dbReference>
<keyword evidence="9" id="KW-1185">Reference proteome</keyword>
<organism evidence="8 9">
    <name type="scientific">Natrinema thermotolerans</name>
    <dbReference type="NCBI Taxonomy" id="121872"/>
    <lineage>
        <taxon>Archaea</taxon>
        <taxon>Methanobacteriati</taxon>
        <taxon>Methanobacteriota</taxon>
        <taxon>Stenosarchaea group</taxon>
        <taxon>Halobacteria</taxon>
        <taxon>Halobacteriales</taxon>
        <taxon>Natrialbaceae</taxon>
        <taxon>Natrinema</taxon>
    </lineage>
</organism>
<dbReference type="PROSITE" id="PS51898">
    <property type="entry name" value="TYR_RECOMBINASE"/>
    <property type="match status" value="1"/>
</dbReference>
<evidence type="ECO:0000313" key="9">
    <source>
        <dbReference type="Proteomes" id="UP001224926"/>
    </source>
</evidence>
<evidence type="ECO:0000256" key="2">
    <source>
        <dbReference type="ARBA" id="ARBA00023125"/>
    </source>
</evidence>
<dbReference type="Proteomes" id="UP001224926">
    <property type="component" value="Chromosome"/>
</dbReference>
<evidence type="ECO:0000313" key="8">
    <source>
        <dbReference type="EMBL" id="WMT09794.1"/>
    </source>
</evidence>
<dbReference type="InterPro" id="IPR010998">
    <property type="entry name" value="Integrase_recombinase_N"/>
</dbReference>
<feature type="domain" description="Core-binding (CB)" evidence="7">
    <location>
        <begin position="16"/>
        <end position="103"/>
    </location>
</feature>
<keyword evidence="1" id="KW-0229">DNA integration</keyword>
<dbReference type="EMBL" id="CP101873">
    <property type="protein sequence ID" value="WMT09794.1"/>
    <property type="molecule type" value="Genomic_DNA"/>
</dbReference>
<evidence type="ECO:0000256" key="4">
    <source>
        <dbReference type="PROSITE-ProRule" id="PRU01248"/>
    </source>
</evidence>
<name>A0AAF0PG47_9EURY</name>
<dbReference type="Gene3D" id="1.10.443.10">
    <property type="entry name" value="Intergrase catalytic core"/>
    <property type="match status" value="1"/>
</dbReference>
<dbReference type="CDD" id="cd00397">
    <property type="entry name" value="DNA_BRE_C"/>
    <property type="match status" value="1"/>
</dbReference>
<accession>A0AAF0PG47</accession>
<evidence type="ECO:0000259" key="6">
    <source>
        <dbReference type="PROSITE" id="PS51898"/>
    </source>
</evidence>
<feature type="region of interest" description="Disordered" evidence="5">
    <location>
        <begin position="331"/>
        <end position="353"/>
    </location>
</feature>
<dbReference type="Pfam" id="PF02899">
    <property type="entry name" value="Phage_int_SAM_1"/>
    <property type="match status" value="1"/>
</dbReference>
<feature type="domain" description="Tyr recombinase" evidence="6">
    <location>
        <begin position="127"/>
        <end position="343"/>
    </location>
</feature>
<evidence type="ECO:0000256" key="3">
    <source>
        <dbReference type="ARBA" id="ARBA00023172"/>
    </source>
</evidence>
<evidence type="ECO:0000259" key="7">
    <source>
        <dbReference type="PROSITE" id="PS51900"/>
    </source>
</evidence>
<dbReference type="PROSITE" id="PS51900">
    <property type="entry name" value="CB"/>
    <property type="match status" value="1"/>
</dbReference>
<evidence type="ECO:0000256" key="5">
    <source>
        <dbReference type="SAM" id="MobiDB-lite"/>
    </source>
</evidence>
<dbReference type="Gene3D" id="1.10.150.130">
    <property type="match status" value="1"/>
</dbReference>
<protein>
    <submittedName>
        <fullName evidence="8">Tyrosine-type recombinase/integrase</fullName>
    </submittedName>
</protein>